<feature type="region of interest" description="Disordered" evidence="1">
    <location>
        <begin position="327"/>
        <end position="362"/>
    </location>
</feature>
<dbReference type="Pfam" id="PF00078">
    <property type="entry name" value="RVT_1"/>
    <property type="match status" value="1"/>
</dbReference>
<dbReference type="PROSITE" id="PS50878">
    <property type="entry name" value="RT_POL"/>
    <property type="match status" value="1"/>
</dbReference>
<dbReference type="InterPro" id="IPR043502">
    <property type="entry name" value="DNA/RNA_pol_sf"/>
</dbReference>
<reference evidence="3" key="1">
    <citation type="submission" date="2023-06" db="EMBL/GenBank/DDBJ databases">
        <title>Male Hemibagrus guttatus genome.</title>
        <authorList>
            <person name="Bian C."/>
        </authorList>
    </citation>
    <scope>NUCLEOTIDE SEQUENCE</scope>
    <source>
        <strain evidence="3">Male_cb2023</strain>
        <tissue evidence="3">Muscle</tissue>
    </source>
</reference>
<feature type="domain" description="Reverse transcriptase" evidence="2">
    <location>
        <begin position="1"/>
        <end position="114"/>
    </location>
</feature>
<dbReference type="AlphaFoldDB" id="A0AAE0QCY5"/>
<dbReference type="SUPFAM" id="SSF56672">
    <property type="entry name" value="DNA/RNA polymerases"/>
    <property type="match status" value="1"/>
</dbReference>
<dbReference type="EMBL" id="JAUCMX010000018">
    <property type="protein sequence ID" value="KAK3518109.1"/>
    <property type="molecule type" value="Genomic_DNA"/>
</dbReference>
<dbReference type="PANTHER" id="PTHR47027">
    <property type="entry name" value="REVERSE TRANSCRIPTASE DOMAIN-CONTAINING PROTEIN"/>
    <property type="match status" value="1"/>
</dbReference>
<comment type="caution">
    <text evidence="3">The sequence shown here is derived from an EMBL/GenBank/DDBJ whole genome shotgun (WGS) entry which is preliminary data.</text>
</comment>
<evidence type="ECO:0000256" key="1">
    <source>
        <dbReference type="SAM" id="MobiDB-lite"/>
    </source>
</evidence>
<evidence type="ECO:0000259" key="2">
    <source>
        <dbReference type="PROSITE" id="PS50878"/>
    </source>
</evidence>
<dbReference type="PANTHER" id="PTHR47027:SF30">
    <property type="entry name" value="THAP-TYPE DOMAIN-CONTAINING PROTEIN"/>
    <property type="match status" value="1"/>
</dbReference>
<protein>
    <recommendedName>
        <fullName evidence="2">Reverse transcriptase domain-containing protein</fullName>
    </recommendedName>
</protein>
<sequence>MHVGLRQGCPVSPVLFITFMDRISQCSQGLEGVRFGDHRISLLFFADDVVLLAPSSQDLQHALDHFACEAAGMRVSISKSESMVLDQKKVACTLQVGGEFLPPVEEFKYLRVLFTSEGRMDHEIDRRISAAAAVMQSMYWPVVVKMELSRKGKLSIYQSIYIPTLTYGWRGTPLEIGKELCHLGGAHSRAAAPPHREGLVEVARASVADASWTSPWGGVPGMPHQQETPGKTQDTLERLCLSADLGTPQNPSGRAGGSHREPVPISGIIRHQGRIHSGQSATFSSAHTHTLIHSRNHTTDNLEMPINQQCMSLDQGRKLELGEVGIEPPTLESHTPKSSGKPPQKSGDYYNCKMRTGSRMEY</sequence>
<organism evidence="3 4">
    <name type="scientific">Hemibagrus guttatus</name>
    <dbReference type="NCBI Taxonomy" id="175788"/>
    <lineage>
        <taxon>Eukaryota</taxon>
        <taxon>Metazoa</taxon>
        <taxon>Chordata</taxon>
        <taxon>Craniata</taxon>
        <taxon>Vertebrata</taxon>
        <taxon>Euteleostomi</taxon>
        <taxon>Actinopterygii</taxon>
        <taxon>Neopterygii</taxon>
        <taxon>Teleostei</taxon>
        <taxon>Ostariophysi</taxon>
        <taxon>Siluriformes</taxon>
        <taxon>Bagridae</taxon>
        <taxon>Hemibagrus</taxon>
    </lineage>
</organism>
<evidence type="ECO:0000313" key="4">
    <source>
        <dbReference type="Proteomes" id="UP001274896"/>
    </source>
</evidence>
<keyword evidence="4" id="KW-1185">Reference proteome</keyword>
<dbReference type="Proteomes" id="UP001274896">
    <property type="component" value="Unassembled WGS sequence"/>
</dbReference>
<accession>A0AAE0QCY5</accession>
<evidence type="ECO:0000313" key="3">
    <source>
        <dbReference type="EMBL" id="KAK3518109.1"/>
    </source>
</evidence>
<gene>
    <name evidence="3" type="ORF">QTP70_033327</name>
</gene>
<proteinExistence type="predicted"/>
<dbReference type="InterPro" id="IPR000477">
    <property type="entry name" value="RT_dom"/>
</dbReference>
<name>A0AAE0QCY5_9TELE</name>